<proteinExistence type="predicted"/>
<reference evidence="2" key="1">
    <citation type="journal article" date="2020" name="Nature">
        <title>Giant virus diversity and host interactions through global metagenomics.</title>
        <authorList>
            <person name="Schulz F."/>
            <person name="Roux S."/>
            <person name="Paez-Espino D."/>
            <person name="Jungbluth S."/>
            <person name="Walsh D.A."/>
            <person name="Denef V.J."/>
            <person name="McMahon K.D."/>
            <person name="Konstantinidis K.T."/>
            <person name="Eloe-Fadrosh E.A."/>
            <person name="Kyrpides N.C."/>
            <person name="Woyke T."/>
        </authorList>
    </citation>
    <scope>NUCLEOTIDE SEQUENCE</scope>
    <source>
        <strain evidence="2">GVMAG-M-3300018416-26</strain>
    </source>
</reference>
<evidence type="ECO:0000259" key="1">
    <source>
        <dbReference type="PROSITE" id="PS50853"/>
    </source>
</evidence>
<evidence type="ECO:0000313" key="2">
    <source>
        <dbReference type="EMBL" id="QHS93980.1"/>
    </source>
</evidence>
<dbReference type="EMBL" id="MN739215">
    <property type="protein sequence ID" value="QHS93980.1"/>
    <property type="molecule type" value="Genomic_DNA"/>
</dbReference>
<accession>A0A6C0BPJ3</accession>
<dbReference type="InterPro" id="IPR036116">
    <property type="entry name" value="FN3_sf"/>
</dbReference>
<dbReference type="Gene3D" id="2.60.40.10">
    <property type="entry name" value="Immunoglobulins"/>
    <property type="match status" value="3"/>
</dbReference>
<name>A0A6C0BPJ3_9ZZZZ</name>
<protein>
    <recommendedName>
        <fullName evidence="1">Fibronectin type-III domain-containing protein</fullName>
    </recommendedName>
</protein>
<feature type="domain" description="Fibronectin type-III" evidence="1">
    <location>
        <begin position="1206"/>
        <end position="1310"/>
    </location>
</feature>
<dbReference type="Pfam" id="PF00041">
    <property type="entry name" value="fn3"/>
    <property type="match status" value="1"/>
</dbReference>
<dbReference type="InterPro" id="IPR003961">
    <property type="entry name" value="FN3_dom"/>
</dbReference>
<dbReference type="InterPro" id="IPR013783">
    <property type="entry name" value="Ig-like_fold"/>
</dbReference>
<dbReference type="SMART" id="SM00060">
    <property type="entry name" value="FN3"/>
    <property type="match status" value="4"/>
</dbReference>
<dbReference type="SUPFAM" id="SSF49265">
    <property type="entry name" value="Fibronectin type III"/>
    <property type="match status" value="3"/>
</dbReference>
<dbReference type="CDD" id="cd00063">
    <property type="entry name" value="FN3"/>
    <property type="match status" value="3"/>
</dbReference>
<feature type="domain" description="Fibronectin type-III" evidence="1">
    <location>
        <begin position="754"/>
        <end position="852"/>
    </location>
</feature>
<sequence length="1850" mass="208040">MSDLSEKILTTNTLNINTIQSNDDFTILCDNEIHLNTPNLLINNIRIDKYINNLLFAESNVDAYGVYQNTRTAGGLGNLDEITNCGTSSHTSVDATKISSYNTYIKQGHTYYENYVNLQSSNNLHIKVRNFISGYENGYLDNNIIYNDTLTSTSYNLKNYIYDLVNFSRGTTITPSHVVPLYTVQPNNKIHNIDYWDVHDFLKGQFVTKTIETSNLSTINLSTSKVDQIQPILTIESQSAINLVADTIMINGSNLDTIIKESLNEDNLFTISIFNTSSTSTSISYKINNFEVGHYEDTFSYDIQFDIFDDIDPSNSLGTHLIDNVRQGSVIESINTFINLTSGSKYNIIPTTVTNRFTGKSFSNITTSGGSGLFAVNTEVFVINIQVTVSEPGETDYPSISFQFDQGSIGNGFHIDEDFGHSYDIDFKIYQGDVISNDGNSHEVKNLDNFSSTPIDTFVFASLNPGNSFRINATITNINTNKLVSSNVQSDLYLPSTPEVTLGSWSFNDVARQYYMPVSTIGINKSINDYSIDTSLENNPDITDAVFDEFVNKKLYFTFNNEISSGNKTAYIKIIDSLGYTDDHEVSQNLAITYSYVNNTITLSSPKRLTYNTESLNSYIWFKNDIVIPSQNTRILQLSENENENATYSCDVVQSNDEGTGFSRTFTNNFEITLPTISPGSTFTIISMTSYTYSYTYNGDTFTDINPYANATISIEPSSIGPFNQIGTNTCKVKIIDQYQFENELTVGTFTVVAPTPISGISFTNVKPNTLTIGWSNTDTDGTPTESVTDILIYYGVENITDSNKDITTLTTNSTNITNLNENTNYHFKIIKSYFYYSTFESAIYQVNTPQKVLPKLNKIYIANNRIYWDIDLGTATVSNIQYKKYDQNRSFRTVNHKSKSRDYFVYNFFLNSSTSKKSVTIAQTKNSNSNSNSSQDISSICSKSPDADINRISLTIQFDSYHQPNITSGIFDVYRSDSDGWLNSEFYFEHFDFHCRTEDLFNNRGTTDNEKFAIIVHDGSHALSTVGNTTPVMSWKRDIYTYPHYNMEDLYSQDGVKSPNRGGYEISQLGIKNLVDGGPPKIKYEYVAIKNTSDFSGDTQKYGAANNTYFKISKTTIGIFLNKLRFTSSQHKDSLREQEFVDQNINSINGDMTSTSIKYTRIYVYRDRITSYYFKNLPLVTVWLDKDNGDIPWNDGVGNSIPPIAPDPPRATEIGSDYVILSWNPNPNNDGYVQKYKVNRIIDVHGVYDGYQYEIEETRETNGANNIFTWTGLTSGWTYYFTVTKSTNIGDYCSHPSPYFYCQSLTGDYNYAYNVDTAISDNDPEYVKLRKDYLSSGDTIQTYIRNSSTYFSEFSGTEFDEFYVNVPYYRNGILSVTTMANSGTPALPPYGLIGTASTTSISLSWSAGNNNDETFISYTVNREDTGGTVIASVQGITVTSYTWIDLNSSQQYYFTVQKVTNYGVTVKSNQLNIQTNDDYGTNPETPSVQSRNLKSVTFQWIPGNIGSGTLVSHNLVRYNDSGGTIMYSRYESTPNYWYEVIVWPEELEPDTNYYFRSEMVVNYNGTYNTRNSTSVFTFSYSKQLPSPAVLFWGGSFNKSSSSFDIGWRMGSIGDYTLEKVVIHWVTSGYYSSAEPQIWNKTLTLSTYDQWYGYSILSEKKEIYPAELETYATLSYGTLAYVYNFVFNNPDNVVSNDTYYIVVEKVYSDLDLNEYIYNEVSNIPVISMSGPYNTSSVPAKGISNIHATLVGGSPKSIQVAITLTGIDNTEVISSITFSKHPLSLTEYHGEPPWTEYIVSSGSTFSGTVFSEVFSSSSHTLVNGAQYNLGAIVVTNVDTYSKYTGAFNYNT</sequence>
<dbReference type="PROSITE" id="PS50853">
    <property type="entry name" value="FN3"/>
    <property type="match status" value="3"/>
</dbReference>
<organism evidence="2">
    <name type="scientific">viral metagenome</name>
    <dbReference type="NCBI Taxonomy" id="1070528"/>
    <lineage>
        <taxon>unclassified sequences</taxon>
        <taxon>metagenomes</taxon>
        <taxon>organismal metagenomes</taxon>
    </lineage>
</organism>
<feature type="domain" description="Fibronectin type-III" evidence="1">
    <location>
        <begin position="1389"/>
        <end position="1479"/>
    </location>
</feature>